<organism evidence="6 7">
    <name type="scientific">Schaalia odontolytica</name>
    <dbReference type="NCBI Taxonomy" id="1660"/>
    <lineage>
        <taxon>Bacteria</taxon>
        <taxon>Bacillati</taxon>
        <taxon>Actinomycetota</taxon>
        <taxon>Actinomycetes</taxon>
        <taxon>Actinomycetales</taxon>
        <taxon>Actinomycetaceae</taxon>
        <taxon>Schaalia</taxon>
    </lineage>
</organism>
<dbReference type="AlphaFoldDB" id="A0A2I1HY82"/>
<reference evidence="6 7" key="1">
    <citation type="submission" date="2017-12" db="EMBL/GenBank/DDBJ databases">
        <title>Phylogenetic diversity of female urinary microbiome.</title>
        <authorList>
            <person name="Thomas-White K."/>
            <person name="Wolfe A.J."/>
        </authorList>
    </citation>
    <scope>NUCLEOTIDE SEQUENCE [LARGE SCALE GENOMIC DNA]</scope>
    <source>
        <strain evidence="6 7">UMB0018</strain>
    </source>
</reference>
<dbReference type="GO" id="GO:0015689">
    <property type="term" value="P:molybdate ion transport"/>
    <property type="evidence" value="ECO:0007669"/>
    <property type="project" value="InterPro"/>
</dbReference>
<dbReference type="PIRSF" id="PIRSF004846">
    <property type="entry name" value="ModA"/>
    <property type="match status" value="1"/>
</dbReference>
<proteinExistence type="inferred from homology"/>
<comment type="caution">
    <text evidence="6">The sequence shown here is derived from an EMBL/GenBank/DDBJ whole genome shotgun (WGS) entry which is preliminary data.</text>
</comment>
<comment type="similarity">
    <text evidence="1">Belongs to the bacterial solute-binding protein ModA family.</text>
</comment>
<dbReference type="GO" id="GO:0046872">
    <property type="term" value="F:metal ion binding"/>
    <property type="evidence" value="ECO:0007669"/>
    <property type="project" value="UniProtKB-KW"/>
</dbReference>
<feature type="binding site" evidence="4">
    <location>
        <position position="81"/>
    </location>
    <ligand>
        <name>molybdate</name>
        <dbReference type="ChEBI" id="CHEBI:36264"/>
    </ligand>
</feature>
<keyword evidence="2 4" id="KW-0479">Metal-binding</keyword>
<evidence type="ECO:0000256" key="5">
    <source>
        <dbReference type="SAM" id="SignalP"/>
    </source>
</evidence>
<evidence type="ECO:0000256" key="2">
    <source>
        <dbReference type="ARBA" id="ARBA00022723"/>
    </source>
</evidence>
<dbReference type="GO" id="GO:0030973">
    <property type="term" value="F:molybdate ion binding"/>
    <property type="evidence" value="ECO:0007669"/>
    <property type="project" value="TreeGrafter"/>
</dbReference>
<dbReference type="PROSITE" id="PS51257">
    <property type="entry name" value="PROKAR_LIPOPROTEIN"/>
    <property type="match status" value="1"/>
</dbReference>
<name>A0A2I1HY82_9ACTO</name>
<dbReference type="EMBL" id="PKKM01000014">
    <property type="protein sequence ID" value="PKY63817.1"/>
    <property type="molecule type" value="Genomic_DNA"/>
</dbReference>
<protein>
    <submittedName>
        <fullName evidence="6">Molybdate ABC transporter substrate-binding protein</fullName>
    </submittedName>
</protein>
<feature type="binding site" evidence="4">
    <location>
        <position position="182"/>
    </location>
    <ligand>
        <name>molybdate</name>
        <dbReference type="ChEBI" id="CHEBI:36264"/>
    </ligand>
</feature>
<keyword evidence="4" id="KW-0500">Molybdenum</keyword>
<dbReference type="Gene3D" id="3.40.190.10">
    <property type="entry name" value="Periplasmic binding protein-like II"/>
    <property type="match status" value="2"/>
</dbReference>
<dbReference type="PANTHER" id="PTHR30632:SF0">
    <property type="entry name" value="SULFATE-BINDING PROTEIN"/>
    <property type="match status" value="1"/>
</dbReference>
<feature type="signal peptide" evidence="5">
    <location>
        <begin position="1"/>
        <end position="27"/>
    </location>
</feature>
<dbReference type="PANTHER" id="PTHR30632">
    <property type="entry name" value="MOLYBDATE-BINDING PERIPLASMIC PROTEIN"/>
    <property type="match status" value="1"/>
</dbReference>
<evidence type="ECO:0000256" key="4">
    <source>
        <dbReference type="PIRSR" id="PIRSR004846-1"/>
    </source>
</evidence>
<dbReference type="SUPFAM" id="SSF53850">
    <property type="entry name" value="Periplasmic binding protein-like II"/>
    <property type="match status" value="1"/>
</dbReference>
<evidence type="ECO:0000313" key="6">
    <source>
        <dbReference type="EMBL" id="PKY63817.1"/>
    </source>
</evidence>
<feature type="binding site" evidence="4">
    <location>
        <position position="53"/>
    </location>
    <ligand>
        <name>molybdate</name>
        <dbReference type="ChEBI" id="CHEBI:36264"/>
    </ligand>
</feature>
<dbReference type="Pfam" id="PF13531">
    <property type="entry name" value="SBP_bac_11"/>
    <property type="match status" value="1"/>
</dbReference>
<accession>A0A2I1HY82</accession>
<evidence type="ECO:0000256" key="3">
    <source>
        <dbReference type="ARBA" id="ARBA00022729"/>
    </source>
</evidence>
<dbReference type="Proteomes" id="UP000234198">
    <property type="component" value="Unassembled WGS sequence"/>
</dbReference>
<sequence>MRSLRILPAIGTAALALAACTSGSTPAADSTASSEATQPAAEQTVLNVYAAASLTETFGELEEIFEEANPGVDVRFNFAGSQDLVTQLGEGADVDVLATANESTMKKAADASQVDAQTIFVTNTLTLITTPGNPAGVTGLDSSLDGVKLVVCAPEVPCGKLTKTLTEKLGVTLNPVSEEQAVTDVRGKVSSGQADAGIVYKTDALAEGDAVETVAIQGADEAVNKYPIALVSASTKKDLGQKWIDLVLSAEGQKILEDAGFTPAAK</sequence>
<evidence type="ECO:0000313" key="7">
    <source>
        <dbReference type="Proteomes" id="UP000234198"/>
    </source>
</evidence>
<keyword evidence="3 5" id="KW-0732">Signal</keyword>
<dbReference type="NCBIfam" id="TIGR01256">
    <property type="entry name" value="modA"/>
    <property type="match status" value="1"/>
</dbReference>
<dbReference type="InterPro" id="IPR005950">
    <property type="entry name" value="ModA"/>
</dbReference>
<evidence type="ECO:0000256" key="1">
    <source>
        <dbReference type="ARBA" id="ARBA00009175"/>
    </source>
</evidence>
<gene>
    <name evidence="6" type="primary">modA</name>
    <name evidence="6" type="ORF">CYJ22_09175</name>
</gene>
<feature type="binding site" evidence="4">
    <location>
        <position position="200"/>
    </location>
    <ligand>
        <name>molybdate</name>
        <dbReference type="ChEBI" id="CHEBI:36264"/>
    </ligand>
</feature>
<dbReference type="RefSeq" id="WP_101602387.1">
    <property type="nucleotide sequence ID" value="NZ_PKKM01000014.1"/>
</dbReference>
<dbReference type="InterPro" id="IPR050682">
    <property type="entry name" value="ModA/WtpA"/>
</dbReference>
<feature type="chain" id="PRO_5039355008" evidence="5">
    <location>
        <begin position="28"/>
        <end position="266"/>
    </location>
</feature>